<protein>
    <submittedName>
        <fullName evidence="1">Uncharacterized protein</fullName>
    </submittedName>
</protein>
<evidence type="ECO:0000313" key="2">
    <source>
        <dbReference type="Proteomes" id="UP000467193"/>
    </source>
</evidence>
<dbReference type="EMBL" id="AP022588">
    <property type="protein sequence ID" value="BBY29525.1"/>
    <property type="molecule type" value="Genomic_DNA"/>
</dbReference>
<gene>
    <name evidence="1" type="ORF">MSEDJ_36210</name>
</gene>
<keyword evidence="2" id="KW-1185">Reference proteome</keyword>
<proteinExistence type="predicted"/>
<dbReference type="KEGG" id="msei:MSEDJ_36210"/>
<dbReference type="RefSeq" id="WP_163798371.1">
    <property type="nucleotide sequence ID" value="NZ_AP022588.1"/>
</dbReference>
<dbReference type="Proteomes" id="UP000467193">
    <property type="component" value="Chromosome"/>
</dbReference>
<name>A0A7I7QTH2_9MYCO</name>
<dbReference type="AlphaFoldDB" id="A0A7I7QTH2"/>
<reference evidence="1 2" key="1">
    <citation type="journal article" date="2019" name="Emerg. Microbes Infect.">
        <title>Comprehensive subspecies identification of 175 nontuberculous mycobacteria species based on 7547 genomic profiles.</title>
        <authorList>
            <person name="Matsumoto Y."/>
            <person name="Kinjo T."/>
            <person name="Motooka D."/>
            <person name="Nabeya D."/>
            <person name="Jung N."/>
            <person name="Uechi K."/>
            <person name="Horii T."/>
            <person name="Iida T."/>
            <person name="Fujita J."/>
            <person name="Nakamura S."/>
        </authorList>
    </citation>
    <scope>NUCLEOTIDE SEQUENCE [LARGE SCALE GENOMIC DNA]</scope>
    <source>
        <strain evidence="1 2">JCM 17899</strain>
    </source>
</reference>
<evidence type="ECO:0000313" key="1">
    <source>
        <dbReference type="EMBL" id="BBY29525.1"/>
    </source>
</evidence>
<accession>A0A7I7QTH2</accession>
<organism evidence="1 2">
    <name type="scientific">Mycolicibacterium sediminis</name>
    <dbReference type="NCBI Taxonomy" id="1286180"/>
    <lineage>
        <taxon>Bacteria</taxon>
        <taxon>Bacillati</taxon>
        <taxon>Actinomycetota</taxon>
        <taxon>Actinomycetes</taxon>
        <taxon>Mycobacteriales</taxon>
        <taxon>Mycobacteriaceae</taxon>
        <taxon>Mycolicibacterium</taxon>
    </lineage>
</organism>
<sequence>MPAESPTSRTTFEESLSAALARGEWPTQMAGLGPLARSAIEAVAREHPDATVHHIAEAYDAFGRESA</sequence>